<reference evidence="2 3" key="1">
    <citation type="journal article" date="2021" name="Front. Microbiol.">
        <title>Comprehensive Comparative Genomics and Phenotyping of Methylobacterium Species.</title>
        <authorList>
            <person name="Alessa O."/>
            <person name="Ogura Y."/>
            <person name="Fujitani Y."/>
            <person name="Takami H."/>
            <person name="Hayashi T."/>
            <person name="Sahin N."/>
            <person name="Tani A."/>
        </authorList>
    </citation>
    <scope>NUCLEOTIDE SEQUENCE [LARGE SCALE GENOMIC DNA]</scope>
    <source>
        <strain evidence="2 3">DSM 23679</strain>
    </source>
</reference>
<name>A0ABQ4QHK5_9HYPH</name>
<proteinExistence type="predicted"/>
<dbReference type="InterPro" id="IPR018705">
    <property type="entry name" value="DUF2134_membrane"/>
</dbReference>
<accession>A0ABQ4QHK5</accession>
<sequence length="545" mass="54059">MRDLRSDRGGSVAVLVALGATALMGAAAVGIDLGMVMQAKRKAQGAVDIAAMLAAAGAGGADALARRSLADNGYAAAAVTVSPGSYVGDAKVAPAGRFQAGASPANAVRVGLKTGVPVHFAQVLGLPKTVPIQVTGTAASARFAALSIGSGVAALDGGVANALLGAMLGTKLSLSVLDYNALLSTQVDAFRFLDALAVGLNLQAANYADLVAAKASVGQLTAALKVAAQGTSGAGAAVTALAKLMAALPNAGALVPVAQVVDLGDAGALSPARGAAGPLVGLMDVVADIAAGANGQNQIALDLGATVPGLLGTRLTLAIGERRQNSGYVQPGTANATVHTAQVRLLIETTLTAPLGLGTVTLPIYVEAAQASATLRTIACPWTAATRRQVTVDAQPGLATLAIANVSRSSIAVGAPTPDLTRPANLIALPLLTVQGTARATIASPTPQTLTFSDDDITRQITKTVSTTGLTQSLTGSLVQGLSLSINGLMIVPPLLGPLLSTALMAVTPALDGVLDTTLRILGLRLGYADVTVDGTMCNQAVLVQ</sequence>
<keyword evidence="3" id="KW-1185">Reference proteome</keyword>
<protein>
    <recommendedName>
        <fullName evidence="1">DUF2134 domain-containing protein</fullName>
    </recommendedName>
</protein>
<dbReference type="Pfam" id="PF09977">
    <property type="entry name" value="Tad_C"/>
    <property type="match status" value="1"/>
</dbReference>
<evidence type="ECO:0000259" key="1">
    <source>
        <dbReference type="Pfam" id="PF09977"/>
    </source>
</evidence>
<evidence type="ECO:0000313" key="2">
    <source>
        <dbReference type="EMBL" id="GJD44697.1"/>
    </source>
</evidence>
<evidence type="ECO:0000313" key="3">
    <source>
        <dbReference type="Proteomes" id="UP001055117"/>
    </source>
</evidence>
<dbReference type="Proteomes" id="UP001055117">
    <property type="component" value="Unassembled WGS sequence"/>
</dbReference>
<dbReference type="RefSeq" id="WP_238272283.1">
    <property type="nucleotide sequence ID" value="NZ_BPQG01000036.1"/>
</dbReference>
<comment type="caution">
    <text evidence="2">The sequence shown here is derived from an EMBL/GenBank/DDBJ whole genome shotgun (WGS) entry which is preliminary data.</text>
</comment>
<feature type="domain" description="DUF2134" evidence="1">
    <location>
        <begin position="60"/>
        <end position="138"/>
    </location>
</feature>
<dbReference type="EMBL" id="BPQG01000036">
    <property type="protein sequence ID" value="GJD44697.1"/>
    <property type="molecule type" value="Genomic_DNA"/>
</dbReference>
<organism evidence="2 3">
    <name type="scientific">Methylobacterium cerastii</name>
    <dbReference type="NCBI Taxonomy" id="932741"/>
    <lineage>
        <taxon>Bacteria</taxon>
        <taxon>Pseudomonadati</taxon>
        <taxon>Pseudomonadota</taxon>
        <taxon>Alphaproteobacteria</taxon>
        <taxon>Hyphomicrobiales</taxon>
        <taxon>Methylobacteriaceae</taxon>
        <taxon>Methylobacterium</taxon>
    </lineage>
</organism>
<gene>
    <name evidence="2" type="ORF">AFCDBAGC_2564</name>
</gene>